<keyword evidence="2" id="KW-1185">Reference proteome</keyword>
<reference evidence="1" key="1">
    <citation type="submission" date="2016-03" db="EMBL/GenBank/DDBJ databases">
        <title>Mechanisms controlling the formation of the plant cell surface in tip-growing cells are functionally conserved among land plants.</title>
        <authorList>
            <person name="Honkanen S."/>
            <person name="Jones V.A."/>
            <person name="Morieri G."/>
            <person name="Champion C."/>
            <person name="Hetherington A.J."/>
            <person name="Kelly S."/>
            <person name="Saint-Marcoux D."/>
            <person name="Proust H."/>
            <person name="Prescott H."/>
            <person name="Dolan L."/>
        </authorList>
    </citation>
    <scope>NUCLEOTIDE SEQUENCE [LARGE SCALE GENOMIC DNA]</scope>
    <source>
        <tissue evidence="1">Whole gametophyte</tissue>
    </source>
</reference>
<proteinExistence type="predicted"/>
<dbReference type="Proteomes" id="UP000077202">
    <property type="component" value="Unassembled WGS sequence"/>
</dbReference>
<protein>
    <submittedName>
        <fullName evidence="1">Uncharacterized protein</fullName>
    </submittedName>
</protein>
<organism evidence="1 2">
    <name type="scientific">Marchantia polymorpha subsp. ruderalis</name>
    <dbReference type="NCBI Taxonomy" id="1480154"/>
    <lineage>
        <taxon>Eukaryota</taxon>
        <taxon>Viridiplantae</taxon>
        <taxon>Streptophyta</taxon>
        <taxon>Embryophyta</taxon>
        <taxon>Marchantiophyta</taxon>
        <taxon>Marchantiopsida</taxon>
        <taxon>Marchantiidae</taxon>
        <taxon>Marchantiales</taxon>
        <taxon>Marchantiaceae</taxon>
        <taxon>Marchantia</taxon>
    </lineage>
</organism>
<dbReference type="EMBL" id="LVLJ01001412">
    <property type="protein sequence ID" value="OAE29796.1"/>
    <property type="molecule type" value="Genomic_DNA"/>
</dbReference>
<dbReference type="AlphaFoldDB" id="A0A176WCF2"/>
<gene>
    <name evidence="1" type="ORF">AXG93_1513s1220</name>
</gene>
<name>A0A176WCF2_MARPO</name>
<sequence length="121" mass="14023">MKVGHRIRPEEHEREEITVASLGLRWLTRNFVTIEYYKLHFAARATEEGHAEREEAFSIVRNPKLDSAPQQAMNLDTVCTYEVHDQDTLSSIHTRDVNALRLGVLSTIQYRHGIQSPIVRR</sequence>
<accession>A0A176WCF2</accession>
<evidence type="ECO:0000313" key="1">
    <source>
        <dbReference type="EMBL" id="OAE29796.1"/>
    </source>
</evidence>
<comment type="caution">
    <text evidence="1">The sequence shown here is derived from an EMBL/GenBank/DDBJ whole genome shotgun (WGS) entry which is preliminary data.</text>
</comment>
<evidence type="ECO:0000313" key="2">
    <source>
        <dbReference type="Proteomes" id="UP000077202"/>
    </source>
</evidence>